<protein>
    <submittedName>
        <fullName evidence="1">Uncharacterized protein</fullName>
    </submittedName>
</protein>
<dbReference type="KEGG" id="gms:SOIL9_14490"/>
<dbReference type="EMBL" id="LR593886">
    <property type="protein sequence ID" value="VTR96265.1"/>
    <property type="molecule type" value="Genomic_DNA"/>
</dbReference>
<accession>A0A6P2D7B3</accession>
<keyword evidence="2" id="KW-1185">Reference proteome</keyword>
<sequence length="111" mass="12113">MAVTVNIMFPAPPPGAGRFETEDDMMAFFSPLAEYLGFGTPSDGSTDVYLGIPDGADVEEWLARVCDVLRTVGAHPDTLIAVFPDGYWPGDGWRRVDLKGGDHWVDEHDSV</sequence>
<dbReference type="RefSeq" id="WP_162670574.1">
    <property type="nucleotide sequence ID" value="NZ_LR593886.1"/>
</dbReference>
<reference evidence="1 2" key="1">
    <citation type="submission" date="2019-05" db="EMBL/GenBank/DDBJ databases">
        <authorList>
            <consortium name="Science for Life Laboratories"/>
        </authorList>
    </citation>
    <scope>NUCLEOTIDE SEQUENCE [LARGE SCALE GENOMIC DNA]</scope>
    <source>
        <strain evidence="1">Soil9</strain>
    </source>
</reference>
<organism evidence="1 2">
    <name type="scientific">Gemmata massiliana</name>
    <dbReference type="NCBI Taxonomy" id="1210884"/>
    <lineage>
        <taxon>Bacteria</taxon>
        <taxon>Pseudomonadati</taxon>
        <taxon>Planctomycetota</taxon>
        <taxon>Planctomycetia</taxon>
        <taxon>Gemmatales</taxon>
        <taxon>Gemmataceae</taxon>
        <taxon>Gemmata</taxon>
    </lineage>
</organism>
<evidence type="ECO:0000313" key="1">
    <source>
        <dbReference type="EMBL" id="VTR96265.1"/>
    </source>
</evidence>
<dbReference type="Proteomes" id="UP000464178">
    <property type="component" value="Chromosome"/>
</dbReference>
<dbReference type="AlphaFoldDB" id="A0A6P2D7B3"/>
<gene>
    <name evidence="1" type="ORF">SOIL9_14490</name>
</gene>
<name>A0A6P2D7B3_9BACT</name>
<proteinExistence type="predicted"/>
<evidence type="ECO:0000313" key="2">
    <source>
        <dbReference type="Proteomes" id="UP000464178"/>
    </source>
</evidence>